<keyword evidence="3" id="KW-1185">Reference proteome</keyword>
<feature type="region of interest" description="Disordered" evidence="1">
    <location>
        <begin position="1"/>
        <end position="23"/>
    </location>
</feature>
<protein>
    <recommendedName>
        <fullName evidence="4">DUF4939 domain-containing protein</fullName>
    </recommendedName>
</protein>
<dbReference type="EMBL" id="KZ857455">
    <property type="protein sequence ID" value="RDX44050.1"/>
    <property type="molecule type" value="Genomic_DNA"/>
</dbReference>
<dbReference type="Proteomes" id="UP000256964">
    <property type="component" value="Unassembled WGS sequence"/>
</dbReference>
<gene>
    <name evidence="2" type="ORF">OH76DRAFT_1360195</name>
</gene>
<proteinExistence type="predicted"/>
<reference evidence="2 3" key="1">
    <citation type="journal article" date="2018" name="Biotechnol. Biofuels">
        <title>Integrative visual omics of the white-rot fungus Polyporus brumalis exposes the biotechnological potential of its oxidative enzymes for delignifying raw plant biomass.</title>
        <authorList>
            <person name="Miyauchi S."/>
            <person name="Rancon A."/>
            <person name="Drula E."/>
            <person name="Hage H."/>
            <person name="Chaduli D."/>
            <person name="Favel A."/>
            <person name="Grisel S."/>
            <person name="Henrissat B."/>
            <person name="Herpoel-Gimbert I."/>
            <person name="Ruiz-Duenas F.J."/>
            <person name="Chevret D."/>
            <person name="Hainaut M."/>
            <person name="Lin J."/>
            <person name="Wang M."/>
            <person name="Pangilinan J."/>
            <person name="Lipzen A."/>
            <person name="Lesage-Meessen L."/>
            <person name="Navarro D."/>
            <person name="Riley R."/>
            <person name="Grigoriev I.V."/>
            <person name="Zhou S."/>
            <person name="Raouche S."/>
            <person name="Rosso M.N."/>
        </authorList>
    </citation>
    <scope>NUCLEOTIDE SEQUENCE [LARGE SCALE GENOMIC DNA]</scope>
    <source>
        <strain evidence="2 3">BRFM 1820</strain>
    </source>
</reference>
<accession>A0A371CUV2</accession>
<dbReference type="STRING" id="139420.A0A371CUV2"/>
<organism evidence="2 3">
    <name type="scientific">Lentinus brumalis</name>
    <dbReference type="NCBI Taxonomy" id="2498619"/>
    <lineage>
        <taxon>Eukaryota</taxon>
        <taxon>Fungi</taxon>
        <taxon>Dikarya</taxon>
        <taxon>Basidiomycota</taxon>
        <taxon>Agaricomycotina</taxon>
        <taxon>Agaricomycetes</taxon>
        <taxon>Polyporales</taxon>
        <taxon>Polyporaceae</taxon>
        <taxon>Lentinus</taxon>
    </lineage>
</organism>
<evidence type="ECO:0000256" key="1">
    <source>
        <dbReference type="SAM" id="MobiDB-lite"/>
    </source>
</evidence>
<evidence type="ECO:0000313" key="2">
    <source>
        <dbReference type="EMBL" id="RDX44050.1"/>
    </source>
</evidence>
<feature type="non-terminal residue" evidence="2">
    <location>
        <position position="1"/>
    </location>
</feature>
<dbReference type="AlphaFoldDB" id="A0A371CUV2"/>
<dbReference type="OrthoDB" id="2768905at2759"/>
<evidence type="ECO:0000313" key="3">
    <source>
        <dbReference type="Proteomes" id="UP000256964"/>
    </source>
</evidence>
<evidence type="ECO:0008006" key="4">
    <source>
        <dbReference type="Google" id="ProtNLM"/>
    </source>
</evidence>
<name>A0A371CUV2_9APHY</name>
<sequence length="73" mass="8071">QVDALSVSTGGGSHQPKIGKPPIFKGSDDKIKLEEWCNLISLWCAHKDIVTDKQKIVITLSWLQGPAHKYMAL</sequence>